<dbReference type="InterPro" id="IPR007055">
    <property type="entry name" value="BON_dom"/>
</dbReference>
<dbReference type="PANTHER" id="PTHR43080:SF29">
    <property type="entry name" value="OS02G0818000 PROTEIN"/>
    <property type="match status" value="1"/>
</dbReference>
<evidence type="ECO:0000259" key="5">
    <source>
        <dbReference type="PROSITE" id="PS51371"/>
    </source>
</evidence>
<dbReference type="Pfam" id="PF00571">
    <property type="entry name" value="CBS"/>
    <property type="match status" value="2"/>
</dbReference>
<dbReference type="InterPro" id="IPR046342">
    <property type="entry name" value="CBS_dom_sf"/>
</dbReference>
<dbReference type="Gene3D" id="3.30.1340.30">
    <property type="match status" value="1"/>
</dbReference>
<comment type="caution">
    <text evidence="6">The sequence shown here is derived from an EMBL/GenBank/DDBJ whole genome shotgun (WGS) entry which is preliminary data.</text>
</comment>
<dbReference type="EMBL" id="BAABGT010000036">
    <property type="protein sequence ID" value="GAA4547348.1"/>
    <property type="molecule type" value="Genomic_DNA"/>
</dbReference>
<dbReference type="SMART" id="SM00116">
    <property type="entry name" value="CBS"/>
    <property type="match status" value="2"/>
</dbReference>
<keyword evidence="7" id="KW-1185">Reference proteome</keyword>
<proteinExistence type="predicted"/>
<name>A0ABP8RU54_9PSEU</name>
<dbReference type="Gene3D" id="3.10.580.10">
    <property type="entry name" value="CBS-domain"/>
    <property type="match status" value="1"/>
</dbReference>
<evidence type="ECO:0000256" key="1">
    <source>
        <dbReference type="ARBA" id="ARBA00023122"/>
    </source>
</evidence>
<gene>
    <name evidence="6" type="ORF">GCM10023175_31440</name>
</gene>
<feature type="domain" description="CBS" evidence="5">
    <location>
        <begin position="95"/>
        <end position="154"/>
    </location>
</feature>
<keyword evidence="1 2" id="KW-0129">CBS domain</keyword>
<evidence type="ECO:0000259" key="4">
    <source>
        <dbReference type="PROSITE" id="PS50914"/>
    </source>
</evidence>
<dbReference type="PANTHER" id="PTHR43080">
    <property type="entry name" value="CBS DOMAIN-CONTAINING PROTEIN CBSX3, MITOCHONDRIAL"/>
    <property type="match status" value="1"/>
</dbReference>
<feature type="domain" description="BON" evidence="4">
    <location>
        <begin position="151"/>
        <end position="220"/>
    </location>
</feature>
<feature type="domain" description="CBS" evidence="5">
    <location>
        <begin position="22"/>
        <end position="83"/>
    </location>
</feature>
<sequence>MTTGTESGARVGLRRSLVRDVMSTAVVSVEPETTIDEVIRTLTGHAVRAVPVVRGSRLLGVVSEADLMRGAEHTDVTGRRHDRAADRPTTAGAAMSYPPITIRPDATVAEAARRMRRRHLGWLPVTEFRDGVEHLVGVLGRRDVLSVFLRDDAEIRAEIVEVVLPHLAGADAARVRVAVEDGVVTLDGQVSRRGQAVAVVALISRLEGVVGVRDELTFDRDERVTDSIAGPFY</sequence>
<dbReference type="Proteomes" id="UP001501598">
    <property type="component" value="Unassembled WGS sequence"/>
</dbReference>
<dbReference type="RefSeq" id="WP_345418180.1">
    <property type="nucleotide sequence ID" value="NZ_BAABGT010000036.1"/>
</dbReference>
<reference evidence="7" key="1">
    <citation type="journal article" date="2019" name="Int. J. Syst. Evol. Microbiol.">
        <title>The Global Catalogue of Microorganisms (GCM) 10K type strain sequencing project: providing services to taxonomists for standard genome sequencing and annotation.</title>
        <authorList>
            <consortium name="The Broad Institute Genomics Platform"/>
            <consortium name="The Broad Institute Genome Sequencing Center for Infectious Disease"/>
            <person name="Wu L."/>
            <person name="Ma J."/>
        </authorList>
    </citation>
    <scope>NUCLEOTIDE SEQUENCE [LARGE SCALE GENOMIC DNA]</scope>
    <source>
        <strain evidence="7">JCM 17906</strain>
    </source>
</reference>
<dbReference type="PROSITE" id="PS50914">
    <property type="entry name" value="BON"/>
    <property type="match status" value="1"/>
</dbReference>
<evidence type="ECO:0000313" key="7">
    <source>
        <dbReference type="Proteomes" id="UP001501598"/>
    </source>
</evidence>
<protein>
    <submittedName>
        <fullName evidence="6">CBS domain-containing protein</fullName>
    </submittedName>
</protein>
<evidence type="ECO:0000256" key="3">
    <source>
        <dbReference type="SAM" id="MobiDB-lite"/>
    </source>
</evidence>
<dbReference type="InterPro" id="IPR000644">
    <property type="entry name" value="CBS_dom"/>
</dbReference>
<dbReference type="SUPFAM" id="SSF54631">
    <property type="entry name" value="CBS-domain pair"/>
    <property type="match status" value="1"/>
</dbReference>
<organism evidence="6 7">
    <name type="scientific">Pseudonocardia xishanensis</name>
    <dbReference type="NCBI Taxonomy" id="630995"/>
    <lineage>
        <taxon>Bacteria</taxon>
        <taxon>Bacillati</taxon>
        <taxon>Actinomycetota</taxon>
        <taxon>Actinomycetes</taxon>
        <taxon>Pseudonocardiales</taxon>
        <taxon>Pseudonocardiaceae</taxon>
        <taxon>Pseudonocardia</taxon>
    </lineage>
</organism>
<feature type="region of interest" description="Disordered" evidence="3">
    <location>
        <begin position="74"/>
        <end position="97"/>
    </location>
</feature>
<feature type="compositionally biased region" description="Basic and acidic residues" evidence="3">
    <location>
        <begin position="74"/>
        <end position="86"/>
    </location>
</feature>
<accession>A0ABP8RU54</accession>
<evidence type="ECO:0000256" key="2">
    <source>
        <dbReference type="PROSITE-ProRule" id="PRU00703"/>
    </source>
</evidence>
<dbReference type="InterPro" id="IPR051257">
    <property type="entry name" value="Diverse_CBS-Domain"/>
</dbReference>
<dbReference type="PROSITE" id="PS51371">
    <property type="entry name" value="CBS"/>
    <property type="match status" value="2"/>
</dbReference>
<dbReference type="Pfam" id="PF04972">
    <property type="entry name" value="BON"/>
    <property type="match status" value="1"/>
</dbReference>
<evidence type="ECO:0000313" key="6">
    <source>
        <dbReference type="EMBL" id="GAA4547348.1"/>
    </source>
</evidence>